<sequence length="120" mass="14249">MSNKQIIQSQVREYLLSVIDGSDYGVVTETEQQRKDFIKETFWSEYGFNVKRVGLQKACQDYLMGLPSSCSVEYWNDKIIKMLKSWGVIKENMREETQYKKVDDYWIRLSSELSKIVRKD</sequence>
<dbReference type="RefSeq" id="YP_009846561.1">
    <property type="nucleotide sequence ID" value="NC_048771.1"/>
</dbReference>
<dbReference type="EMBL" id="MK813939">
    <property type="protein sequence ID" value="QEG08498.1"/>
    <property type="molecule type" value="Genomic_DNA"/>
</dbReference>
<keyword evidence="3" id="KW-1185">Reference proteome</keyword>
<dbReference type="KEGG" id="vg:55616931"/>
<protein>
    <submittedName>
        <fullName evidence="1">Uncharacterized protein</fullName>
    </submittedName>
</protein>
<name>A0A5B9N2Z1_9CAUD</name>
<evidence type="ECO:0000313" key="3">
    <source>
        <dbReference type="Proteomes" id="UP000323739"/>
    </source>
</evidence>
<evidence type="ECO:0000313" key="2">
    <source>
        <dbReference type="EMBL" id="QEG08498.1"/>
    </source>
</evidence>
<dbReference type="Proteomes" id="UP000323739">
    <property type="component" value="Segment"/>
</dbReference>
<organism evidence="1 3">
    <name type="scientific">Aeromonas phage 4L372D</name>
    <dbReference type="NCBI Taxonomy" id="2588518"/>
    <lineage>
        <taxon>Viruses</taxon>
        <taxon>Duplodnaviria</taxon>
        <taxon>Heunggongvirae</taxon>
        <taxon>Uroviricota</taxon>
        <taxon>Caudoviricetes</taxon>
        <taxon>Plateaulakevirus</taxon>
        <taxon>Plateaulakevirus pv4L372D</taxon>
    </lineage>
</organism>
<proteinExistence type="predicted"/>
<gene>
    <name evidence="1" type="primary">4L372D_013</name>
    <name evidence="2" type="synonym">4L372D_034</name>
</gene>
<reference evidence="1 3" key="1">
    <citation type="submission" date="2019-04" db="EMBL/GenBank/DDBJ databases">
        <title>Nine Novel Phages from a Plateau Lake in Southwest China Provide Insights into Aeromonas Phage Diversity.</title>
        <authorList>
            <person name="Xiao W."/>
            <person name="Bai M."/>
            <person name="Wang Y."/>
            <person name="Cui X."/>
        </authorList>
    </citation>
    <scope>NUCLEOTIDE SEQUENCE [LARGE SCALE GENOMIC DNA]</scope>
</reference>
<accession>A0A5B9N2Z1</accession>
<evidence type="ECO:0000313" key="1">
    <source>
        <dbReference type="EMBL" id="QEG08477.1"/>
    </source>
</evidence>
<dbReference type="GeneID" id="55616931"/>
<dbReference type="EMBL" id="MK813939">
    <property type="protein sequence ID" value="QEG08477.1"/>
    <property type="molecule type" value="Genomic_DNA"/>
</dbReference>